<dbReference type="AlphaFoldDB" id="A0A7X0TQF9"/>
<evidence type="ECO:0000313" key="5">
    <source>
        <dbReference type="Proteomes" id="UP000586951"/>
    </source>
</evidence>
<proteinExistence type="predicted"/>
<evidence type="ECO:0000259" key="1">
    <source>
        <dbReference type="Pfam" id="PF04991"/>
    </source>
</evidence>
<dbReference type="GO" id="GO:0009100">
    <property type="term" value="P:glycoprotein metabolic process"/>
    <property type="evidence" value="ECO:0007669"/>
    <property type="project" value="UniProtKB-ARBA"/>
</dbReference>
<accession>A0A7X0TQF9</accession>
<dbReference type="InterPro" id="IPR007074">
    <property type="entry name" value="LicD/FKTN/FKRP_NTP_transf"/>
</dbReference>
<sequence length="266" mass="31620">MNKYEIVDNKIDTIRKQQLSILNNVVAICNKHELTYFLDGGTLAGAIIYGGFGKYDDDIDISMPREDFEKFLVVCQDELLPNNYLEYYTTTADFSLTFAKVKNRLVNYPEKYRPNHALSHVFIDIFPLDGIRKDGGIKTSIIIFFNDIMKKMIFMRNSTKKKTGIKTVYMYLLRLIKTEYLFKIYYFLFARESNSAYFTNHGGRRKERKNQVLKREYYFPVKKMLFMGSYYNVPFFPERAITTCNKQYINRYIEKKTFSHIDIERL</sequence>
<evidence type="ECO:0000313" key="3">
    <source>
        <dbReference type="EMBL" id="MBC1566669.1"/>
    </source>
</evidence>
<dbReference type="Proteomes" id="UP000586951">
    <property type="component" value="Unassembled WGS sequence"/>
</dbReference>
<protein>
    <submittedName>
        <fullName evidence="2">LicD family protein</fullName>
    </submittedName>
</protein>
<evidence type="ECO:0000313" key="4">
    <source>
        <dbReference type="Proteomes" id="UP000532866"/>
    </source>
</evidence>
<dbReference type="InterPro" id="IPR052942">
    <property type="entry name" value="LPS_cholinephosphotransferase"/>
</dbReference>
<reference evidence="4 5" key="1">
    <citation type="submission" date="2020-03" db="EMBL/GenBank/DDBJ databases">
        <title>Soil Listeria distribution.</title>
        <authorList>
            <person name="Liao J."/>
            <person name="Wiedmann M."/>
        </authorList>
    </citation>
    <scope>NUCLEOTIDE SEQUENCE [LARGE SCALE GENOMIC DNA]</scope>
    <source>
        <strain evidence="3 5">FSL L7-1427</strain>
        <strain evidence="2 4">FSL L7-1833</strain>
    </source>
</reference>
<organism evidence="2 4">
    <name type="scientific">Listeria booriae</name>
    <dbReference type="NCBI Taxonomy" id="1552123"/>
    <lineage>
        <taxon>Bacteria</taxon>
        <taxon>Bacillati</taxon>
        <taxon>Bacillota</taxon>
        <taxon>Bacilli</taxon>
        <taxon>Bacillales</taxon>
        <taxon>Listeriaceae</taxon>
        <taxon>Listeria</taxon>
    </lineage>
</organism>
<dbReference type="PANTHER" id="PTHR43404:SF2">
    <property type="entry name" value="LIPOPOLYSACCHARIDE CHOLINEPHOSPHOTRANSFERASE LICD"/>
    <property type="match status" value="1"/>
</dbReference>
<comment type="caution">
    <text evidence="2">The sequence shown here is derived from an EMBL/GenBank/DDBJ whole genome shotgun (WGS) entry which is preliminary data.</text>
</comment>
<dbReference type="EMBL" id="JAARRU010000005">
    <property type="protein sequence ID" value="MBC1566669.1"/>
    <property type="molecule type" value="Genomic_DNA"/>
</dbReference>
<dbReference type="Proteomes" id="UP000532866">
    <property type="component" value="Unassembled WGS sequence"/>
</dbReference>
<name>A0A7X0TQF9_9LIST</name>
<dbReference type="Pfam" id="PF04991">
    <property type="entry name" value="LicD"/>
    <property type="match status" value="1"/>
</dbReference>
<dbReference type="RefSeq" id="WP_185373269.1">
    <property type="nucleotide sequence ID" value="NZ_JAARMW010000001.1"/>
</dbReference>
<dbReference type="PANTHER" id="PTHR43404">
    <property type="entry name" value="LIPOPOLYSACCHARIDE CHOLINEPHOSPHOTRANSFERASE LICD"/>
    <property type="match status" value="1"/>
</dbReference>
<gene>
    <name evidence="2" type="ORF">HB759_06105</name>
    <name evidence="3" type="ORF">HB907_14785</name>
</gene>
<dbReference type="EMBL" id="JAAROL010000001">
    <property type="protein sequence ID" value="MBC1331524.1"/>
    <property type="molecule type" value="Genomic_DNA"/>
</dbReference>
<evidence type="ECO:0000313" key="2">
    <source>
        <dbReference type="EMBL" id="MBC1331524.1"/>
    </source>
</evidence>
<feature type="domain" description="LicD/FKTN/FKRP nucleotidyltransferase" evidence="1">
    <location>
        <begin position="29"/>
        <end position="235"/>
    </location>
</feature>